<reference evidence="2" key="1">
    <citation type="submission" date="2021-02" db="EMBL/GenBank/DDBJ databases">
        <authorList>
            <person name="Nowell W R."/>
        </authorList>
    </citation>
    <scope>NUCLEOTIDE SEQUENCE</scope>
</reference>
<feature type="compositionally biased region" description="Polar residues" evidence="1">
    <location>
        <begin position="1"/>
        <end position="12"/>
    </location>
</feature>
<dbReference type="AlphaFoldDB" id="A0A8S2Y7Q4"/>
<protein>
    <submittedName>
        <fullName evidence="2">Uncharacterized protein</fullName>
    </submittedName>
</protein>
<evidence type="ECO:0000256" key="1">
    <source>
        <dbReference type="SAM" id="MobiDB-lite"/>
    </source>
</evidence>
<organism evidence="2 3">
    <name type="scientific">Rotaria magnacalcarata</name>
    <dbReference type="NCBI Taxonomy" id="392030"/>
    <lineage>
        <taxon>Eukaryota</taxon>
        <taxon>Metazoa</taxon>
        <taxon>Spiralia</taxon>
        <taxon>Gnathifera</taxon>
        <taxon>Rotifera</taxon>
        <taxon>Eurotatoria</taxon>
        <taxon>Bdelloidea</taxon>
        <taxon>Philodinida</taxon>
        <taxon>Philodinidae</taxon>
        <taxon>Rotaria</taxon>
    </lineage>
</organism>
<name>A0A8S2Y7Q4_9BILA</name>
<feature type="region of interest" description="Disordered" evidence="1">
    <location>
        <begin position="1"/>
        <end position="43"/>
    </location>
</feature>
<dbReference type="EMBL" id="CAJOBJ010091374">
    <property type="protein sequence ID" value="CAF4544622.1"/>
    <property type="molecule type" value="Genomic_DNA"/>
</dbReference>
<evidence type="ECO:0000313" key="3">
    <source>
        <dbReference type="Proteomes" id="UP000681720"/>
    </source>
</evidence>
<comment type="caution">
    <text evidence="2">The sequence shown here is derived from an EMBL/GenBank/DDBJ whole genome shotgun (WGS) entry which is preliminary data.</text>
</comment>
<proteinExistence type="predicted"/>
<gene>
    <name evidence="2" type="ORF">GIL414_LOCUS36578</name>
</gene>
<accession>A0A8S2Y7Q4</accession>
<evidence type="ECO:0000313" key="2">
    <source>
        <dbReference type="EMBL" id="CAF4544622.1"/>
    </source>
</evidence>
<feature type="compositionally biased region" description="Polar residues" evidence="1">
    <location>
        <begin position="27"/>
        <end position="43"/>
    </location>
</feature>
<feature type="non-terminal residue" evidence="2">
    <location>
        <position position="1"/>
    </location>
</feature>
<sequence length="43" mass="4890">ADQTNSNATLNIDKNLAHDHVHHHNMRQVSQEKSNTSNKNIRA</sequence>
<dbReference type="Proteomes" id="UP000681720">
    <property type="component" value="Unassembled WGS sequence"/>
</dbReference>